<evidence type="ECO:0000256" key="2">
    <source>
        <dbReference type="SAM" id="MobiDB-lite"/>
    </source>
</evidence>
<proteinExistence type="inferred from homology"/>
<dbReference type="AlphaFoldDB" id="A0AAD7D0X6"/>
<gene>
    <name evidence="4" type="ORF">B0H17DRAFT_173885</name>
</gene>
<keyword evidence="1" id="KW-0378">Hydrolase</keyword>
<dbReference type="InterPro" id="IPR010285">
    <property type="entry name" value="DNA_helicase_pif1-like_DEAD"/>
</dbReference>
<dbReference type="EC" id="5.6.2.3" evidence="1"/>
<dbReference type="Pfam" id="PF05970">
    <property type="entry name" value="PIF1"/>
    <property type="match status" value="1"/>
</dbReference>
<keyword evidence="1" id="KW-0233">DNA recombination</keyword>
<comment type="similarity">
    <text evidence="1">Belongs to the helicase family.</text>
</comment>
<feature type="compositionally biased region" description="Polar residues" evidence="2">
    <location>
        <begin position="14"/>
        <end position="31"/>
    </location>
</feature>
<dbReference type="PANTHER" id="PTHR47642">
    <property type="entry name" value="ATP-DEPENDENT DNA HELICASE"/>
    <property type="match status" value="1"/>
</dbReference>
<dbReference type="GO" id="GO:0016787">
    <property type="term" value="F:hydrolase activity"/>
    <property type="evidence" value="ECO:0007669"/>
    <property type="project" value="UniProtKB-KW"/>
</dbReference>
<comment type="catalytic activity">
    <reaction evidence="1">
        <text>ATP + H2O = ADP + phosphate + H(+)</text>
        <dbReference type="Rhea" id="RHEA:13065"/>
        <dbReference type="ChEBI" id="CHEBI:15377"/>
        <dbReference type="ChEBI" id="CHEBI:15378"/>
        <dbReference type="ChEBI" id="CHEBI:30616"/>
        <dbReference type="ChEBI" id="CHEBI:43474"/>
        <dbReference type="ChEBI" id="CHEBI:456216"/>
        <dbReference type="EC" id="5.6.2.3"/>
    </reaction>
</comment>
<dbReference type="InterPro" id="IPR051055">
    <property type="entry name" value="PIF1_helicase"/>
</dbReference>
<dbReference type="GO" id="GO:0000723">
    <property type="term" value="P:telomere maintenance"/>
    <property type="evidence" value="ECO:0007669"/>
    <property type="project" value="InterPro"/>
</dbReference>
<keyword evidence="1" id="KW-0227">DNA damage</keyword>
<dbReference type="InterPro" id="IPR027417">
    <property type="entry name" value="P-loop_NTPase"/>
</dbReference>
<keyword evidence="1" id="KW-0547">Nucleotide-binding</keyword>
<evidence type="ECO:0000256" key="1">
    <source>
        <dbReference type="RuleBase" id="RU363044"/>
    </source>
</evidence>
<accession>A0AAD7D0X6</accession>
<reference evidence="4" key="1">
    <citation type="submission" date="2023-03" db="EMBL/GenBank/DDBJ databases">
        <title>Massive genome expansion in bonnet fungi (Mycena s.s.) driven by repeated elements and novel gene families across ecological guilds.</title>
        <authorList>
            <consortium name="Lawrence Berkeley National Laboratory"/>
            <person name="Harder C.B."/>
            <person name="Miyauchi S."/>
            <person name="Viragh M."/>
            <person name="Kuo A."/>
            <person name="Thoen E."/>
            <person name="Andreopoulos B."/>
            <person name="Lu D."/>
            <person name="Skrede I."/>
            <person name="Drula E."/>
            <person name="Henrissat B."/>
            <person name="Morin E."/>
            <person name="Kohler A."/>
            <person name="Barry K."/>
            <person name="LaButti K."/>
            <person name="Morin E."/>
            <person name="Salamov A."/>
            <person name="Lipzen A."/>
            <person name="Mereny Z."/>
            <person name="Hegedus B."/>
            <person name="Baldrian P."/>
            <person name="Stursova M."/>
            <person name="Weitz H."/>
            <person name="Taylor A."/>
            <person name="Grigoriev I.V."/>
            <person name="Nagy L.G."/>
            <person name="Martin F."/>
            <person name="Kauserud H."/>
        </authorList>
    </citation>
    <scope>NUCLEOTIDE SEQUENCE</scope>
    <source>
        <strain evidence="4">CBHHK067</strain>
    </source>
</reference>
<dbReference type="GO" id="GO:0006310">
    <property type="term" value="P:DNA recombination"/>
    <property type="evidence" value="ECO:0007669"/>
    <property type="project" value="UniProtKB-KW"/>
</dbReference>
<dbReference type="GO" id="GO:0043139">
    <property type="term" value="F:5'-3' DNA helicase activity"/>
    <property type="evidence" value="ECO:0007669"/>
    <property type="project" value="UniProtKB-EC"/>
</dbReference>
<dbReference type="GO" id="GO:0006281">
    <property type="term" value="P:DNA repair"/>
    <property type="evidence" value="ECO:0007669"/>
    <property type="project" value="UniProtKB-KW"/>
</dbReference>
<keyword evidence="5" id="KW-1185">Reference proteome</keyword>
<dbReference type="SUPFAM" id="SSF52540">
    <property type="entry name" value="P-loop containing nucleoside triphosphate hydrolases"/>
    <property type="match status" value="1"/>
</dbReference>
<evidence type="ECO:0000259" key="3">
    <source>
        <dbReference type="Pfam" id="PF05970"/>
    </source>
</evidence>
<dbReference type="EMBL" id="JARKIE010000165">
    <property type="protein sequence ID" value="KAJ7672820.1"/>
    <property type="molecule type" value="Genomic_DNA"/>
</dbReference>
<dbReference type="Proteomes" id="UP001221757">
    <property type="component" value="Unassembled WGS sequence"/>
</dbReference>
<evidence type="ECO:0000313" key="4">
    <source>
        <dbReference type="EMBL" id="KAJ7672820.1"/>
    </source>
</evidence>
<evidence type="ECO:0000313" key="5">
    <source>
        <dbReference type="Proteomes" id="UP001221757"/>
    </source>
</evidence>
<name>A0AAD7D0X6_MYCRO</name>
<organism evidence="4 5">
    <name type="scientific">Mycena rosella</name>
    <name type="common">Pink bonnet</name>
    <name type="synonym">Agaricus rosellus</name>
    <dbReference type="NCBI Taxonomy" id="1033263"/>
    <lineage>
        <taxon>Eukaryota</taxon>
        <taxon>Fungi</taxon>
        <taxon>Dikarya</taxon>
        <taxon>Basidiomycota</taxon>
        <taxon>Agaricomycotina</taxon>
        <taxon>Agaricomycetes</taxon>
        <taxon>Agaricomycetidae</taxon>
        <taxon>Agaricales</taxon>
        <taxon>Marasmiineae</taxon>
        <taxon>Mycenaceae</taxon>
        <taxon>Mycena</taxon>
    </lineage>
</organism>
<dbReference type="Gene3D" id="3.40.50.300">
    <property type="entry name" value="P-loop containing nucleotide triphosphate hydrolases"/>
    <property type="match status" value="1"/>
</dbReference>
<protein>
    <recommendedName>
        <fullName evidence="1">ATP-dependent DNA helicase</fullName>
        <ecNumber evidence="1">5.6.2.3</ecNumber>
    </recommendedName>
</protein>
<comment type="caution">
    <text evidence="4">The sequence shown here is derived from an EMBL/GenBank/DDBJ whole genome shotgun (WGS) entry which is preliminary data.</text>
</comment>
<dbReference type="PANTHER" id="PTHR47642:SF5">
    <property type="entry name" value="ATP-DEPENDENT DNA HELICASE"/>
    <property type="match status" value="1"/>
</dbReference>
<keyword evidence="1" id="KW-0234">DNA repair</keyword>
<keyword evidence="1" id="KW-0067">ATP-binding</keyword>
<sequence length="121" mass="12720">MTTPTASKKRKSEGGSTSKRPAKQPRQTLDSFFSPLVLAPASSSNDDDRKMVSLNAEQNAILRQVVDEGKNVFFTGSAGTGKSLLLRAIIKALKKKHAKTPDAVSVTASTGMAASNIGGMI</sequence>
<keyword evidence="1" id="KW-0347">Helicase</keyword>
<dbReference type="GO" id="GO:0005524">
    <property type="term" value="F:ATP binding"/>
    <property type="evidence" value="ECO:0007669"/>
    <property type="project" value="UniProtKB-KW"/>
</dbReference>
<feature type="domain" description="DNA helicase Pif1-like DEAD-box helicase" evidence="3">
    <location>
        <begin position="54"/>
        <end position="119"/>
    </location>
</feature>
<comment type="cofactor">
    <cofactor evidence="1">
        <name>Mg(2+)</name>
        <dbReference type="ChEBI" id="CHEBI:18420"/>
    </cofactor>
</comment>
<feature type="region of interest" description="Disordered" evidence="2">
    <location>
        <begin position="1"/>
        <end position="34"/>
    </location>
</feature>